<dbReference type="VEuPathDB" id="TriTrypDB:LdBPK_311090.1"/>
<dbReference type="GeneID" id="13385920"/>
<evidence type="ECO:0000313" key="2">
    <source>
        <dbReference type="EMBL" id="CBZ36512.1"/>
    </source>
</evidence>
<evidence type="ECO:0000256" key="1">
    <source>
        <dbReference type="SAM" id="SignalP"/>
    </source>
</evidence>
<dbReference type="EMBL" id="FR799618">
    <property type="protein sequence ID" value="CBZ36512.1"/>
    <property type="molecule type" value="Genomic_DNA"/>
</dbReference>
<dbReference type="Proteomes" id="UP000008980">
    <property type="component" value="Chromosome 31"/>
</dbReference>
<feature type="chain" id="PRO_5003236940" evidence="1">
    <location>
        <begin position="22"/>
        <end position="61"/>
    </location>
</feature>
<dbReference type="AlphaFoldDB" id="E9BMN4"/>
<protein>
    <submittedName>
        <fullName evidence="2">Uncharacterized protein</fullName>
    </submittedName>
</protein>
<keyword evidence="1" id="KW-0732">Signal</keyword>
<accession>E9BMN4</accession>
<gene>
    <name evidence="2" type="ORF">LDBPK_311090</name>
</gene>
<feature type="signal peptide" evidence="1">
    <location>
        <begin position="1"/>
        <end position="21"/>
    </location>
</feature>
<dbReference type="KEGG" id="ldo:LDBPK_311090"/>
<organism evidence="2 3">
    <name type="scientific">Leishmania donovani</name>
    <dbReference type="NCBI Taxonomy" id="5661"/>
    <lineage>
        <taxon>Eukaryota</taxon>
        <taxon>Discoba</taxon>
        <taxon>Euglenozoa</taxon>
        <taxon>Kinetoplastea</taxon>
        <taxon>Metakinetoplastina</taxon>
        <taxon>Trypanosomatida</taxon>
        <taxon>Trypanosomatidae</taxon>
        <taxon>Leishmaniinae</taxon>
        <taxon>Leishmania</taxon>
    </lineage>
</organism>
<reference evidence="2 3" key="1">
    <citation type="journal article" date="2011" name="Genome Res.">
        <title>Whole genome sequencing of multiple Leishmania donovani clinical isolates provides insights into population structure and mechanisms of drug resistance.</title>
        <authorList>
            <person name="Downing T."/>
            <person name="Imamura H."/>
            <person name="Decuypere S."/>
            <person name="Clark T.G."/>
            <person name="Coombs G.H."/>
            <person name="Cotton J.A."/>
            <person name="Hilley J.D."/>
            <person name="de Doncker S."/>
            <person name="Maes I."/>
            <person name="Mottram J.C."/>
            <person name="Quail M.A."/>
            <person name="Rijal S."/>
            <person name="Sanders M."/>
            <person name="Schonian G."/>
            <person name="Stark O."/>
            <person name="Sundar S."/>
            <person name="Vanaerschot M."/>
            <person name="Hertz-Fowler C."/>
            <person name="Dujardin J.C."/>
            <person name="Berriman M."/>
        </authorList>
    </citation>
    <scope>NUCLEOTIDE SEQUENCE [LARGE SCALE GENOMIC DNA]</scope>
    <source>
        <strain evidence="2 3">BPK282A1</strain>
    </source>
</reference>
<sequence>MAVYVFSLFFFFTALFSLLVSFPGHHRVCLRALSSSPKDIDALRDGVRLLSGCVGGDPPTR</sequence>
<evidence type="ECO:0000313" key="3">
    <source>
        <dbReference type="Proteomes" id="UP000008980"/>
    </source>
</evidence>
<proteinExistence type="predicted"/>
<reference evidence="3" key="2">
    <citation type="submission" date="2011-02" db="EMBL/GenBank/DDBJ databases">
        <title>Whole genome sequencing of Leishmania donovani clinical lines reveals dynamic variation related to drug resistance.</title>
        <authorList>
            <person name="Downing T."/>
            <person name="Imamura H."/>
            <person name="Sanders M."/>
            <person name="Decuypere S."/>
            <person name="Hertz-Fowler C."/>
            <person name="Clark T.G."/>
            <person name="Rijal S."/>
            <person name="Sundar S."/>
            <person name="Quail M.A."/>
            <person name="De Doncker S."/>
            <person name="Maes I."/>
            <person name="Vanaerschot M."/>
            <person name="Stark O."/>
            <person name="Schonian G."/>
            <person name="Dujardin J.C."/>
            <person name="Berriman M."/>
        </authorList>
    </citation>
    <scope>NUCLEOTIDE SEQUENCE [LARGE SCALE GENOMIC DNA]</scope>
    <source>
        <strain evidence="3">BPK282A1</strain>
    </source>
</reference>
<dbReference type="RefSeq" id="XP_003863201.1">
    <property type="nucleotide sequence ID" value="XM_003863153.1"/>
</dbReference>
<name>E9BMN4_LEIDO</name>